<dbReference type="Proteomes" id="UP001151760">
    <property type="component" value="Unassembled WGS sequence"/>
</dbReference>
<sequence length="81" mass="8718">MLKVTRMAVEVAAVVGEDGEAKWRGDGEGDVEAAEVMMWSGSMVGCGGEWGELAEGRPESRRKMGDGAGKLEREERKICVC</sequence>
<evidence type="ECO:0000313" key="1">
    <source>
        <dbReference type="EMBL" id="GJT69704.1"/>
    </source>
</evidence>
<name>A0ABQ5G2N2_9ASTR</name>
<protein>
    <submittedName>
        <fullName evidence="1">Uncharacterized protein</fullName>
    </submittedName>
</protein>
<evidence type="ECO:0000313" key="2">
    <source>
        <dbReference type="Proteomes" id="UP001151760"/>
    </source>
</evidence>
<dbReference type="EMBL" id="BQNB010018012">
    <property type="protein sequence ID" value="GJT69704.1"/>
    <property type="molecule type" value="Genomic_DNA"/>
</dbReference>
<accession>A0ABQ5G2N2</accession>
<organism evidence="1 2">
    <name type="scientific">Tanacetum coccineum</name>
    <dbReference type="NCBI Taxonomy" id="301880"/>
    <lineage>
        <taxon>Eukaryota</taxon>
        <taxon>Viridiplantae</taxon>
        <taxon>Streptophyta</taxon>
        <taxon>Embryophyta</taxon>
        <taxon>Tracheophyta</taxon>
        <taxon>Spermatophyta</taxon>
        <taxon>Magnoliopsida</taxon>
        <taxon>eudicotyledons</taxon>
        <taxon>Gunneridae</taxon>
        <taxon>Pentapetalae</taxon>
        <taxon>asterids</taxon>
        <taxon>campanulids</taxon>
        <taxon>Asterales</taxon>
        <taxon>Asteraceae</taxon>
        <taxon>Asteroideae</taxon>
        <taxon>Anthemideae</taxon>
        <taxon>Anthemidinae</taxon>
        <taxon>Tanacetum</taxon>
    </lineage>
</organism>
<comment type="caution">
    <text evidence="1">The sequence shown here is derived from an EMBL/GenBank/DDBJ whole genome shotgun (WGS) entry which is preliminary data.</text>
</comment>
<gene>
    <name evidence="1" type="ORF">Tco_1028990</name>
</gene>
<proteinExistence type="predicted"/>
<reference evidence="1" key="1">
    <citation type="journal article" date="2022" name="Int. J. Mol. Sci.">
        <title>Draft Genome of Tanacetum Coccineum: Genomic Comparison of Closely Related Tanacetum-Family Plants.</title>
        <authorList>
            <person name="Yamashiro T."/>
            <person name="Shiraishi A."/>
            <person name="Nakayama K."/>
            <person name="Satake H."/>
        </authorList>
    </citation>
    <scope>NUCLEOTIDE SEQUENCE</scope>
</reference>
<reference evidence="1" key="2">
    <citation type="submission" date="2022-01" db="EMBL/GenBank/DDBJ databases">
        <authorList>
            <person name="Yamashiro T."/>
            <person name="Shiraishi A."/>
            <person name="Satake H."/>
            <person name="Nakayama K."/>
        </authorList>
    </citation>
    <scope>NUCLEOTIDE SEQUENCE</scope>
</reference>
<keyword evidence="2" id="KW-1185">Reference proteome</keyword>